<gene>
    <name evidence="2" type="ORF">FIV42_12605</name>
</gene>
<sequence length="151" mass="16210">MTEFKFNDRPIAIFFAIVGVLGTLPALYGLWIAGAVTMGVVSSLVAGRGATELVHLVISLGFISVTLFGFWLLLQYVRRALGREASVSKAKLWRLSAVDNTIYFTASFAVVGINSGGGWMGIASILWFTLLFSLSISAAVFAADEQRALEA</sequence>
<feature type="transmembrane region" description="Helical" evidence="1">
    <location>
        <begin position="95"/>
        <end position="113"/>
    </location>
</feature>
<feature type="transmembrane region" description="Helical" evidence="1">
    <location>
        <begin position="12"/>
        <end position="33"/>
    </location>
</feature>
<dbReference type="RefSeq" id="WP_141198035.1">
    <property type="nucleotide sequence ID" value="NZ_CP041186.1"/>
</dbReference>
<protein>
    <submittedName>
        <fullName evidence="2">Uncharacterized protein</fullName>
    </submittedName>
</protein>
<organism evidence="2 3">
    <name type="scientific">Persicimonas caeni</name>
    <dbReference type="NCBI Taxonomy" id="2292766"/>
    <lineage>
        <taxon>Bacteria</taxon>
        <taxon>Deltaproteobacteria</taxon>
        <taxon>Bradymonadales</taxon>
        <taxon>Bradymonadaceae</taxon>
        <taxon>Persicimonas</taxon>
    </lineage>
</organism>
<keyword evidence="1" id="KW-1133">Transmembrane helix</keyword>
<name>A0A4Y6PUX6_PERCE</name>
<evidence type="ECO:0000256" key="1">
    <source>
        <dbReference type="SAM" id="Phobius"/>
    </source>
</evidence>
<feature type="transmembrane region" description="Helical" evidence="1">
    <location>
        <begin position="119"/>
        <end position="143"/>
    </location>
</feature>
<proteinExistence type="predicted"/>
<evidence type="ECO:0000313" key="3">
    <source>
        <dbReference type="Proteomes" id="UP000315995"/>
    </source>
</evidence>
<keyword evidence="1" id="KW-0812">Transmembrane</keyword>
<keyword evidence="1" id="KW-0472">Membrane</keyword>
<dbReference type="AlphaFoldDB" id="A0A4Y6PUX6"/>
<reference evidence="2 3" key="1">
    <citation type="submission" date="2019-06" db="EMBL/GenBank/DDBJ databases">
        <title>Persicimonas caeni gen. nov., sp. nov., a predatory bacterium isolated from solar saltern.</title>
        <authorList>
            <person name="Wang S."/>
        </authorList>
    </citation>
    <scope>NUCLEOTIDE SEQUENCE [LARGE SCALE GENOMIC DNA]</scope>
    <source>
        <strain evidence="2 3">YN101</strain>
    </source>
</reference>
<keyword evidence="3" id="KW-1185">Reference proteome</keyword>
<dbReference type="Proteomes" id="UP000315995">
    <property type="component" value="Chromosome"/>
</dbReference>
<accession>A0A5B8Y9L9</accession>
<dbReference type="EMBL" id="CP041186">
    <property type="protein sequence ID" value="QDG51555.1"/>
    <property type="molecule type" value="Genomic_DNA"/>
</dbReference>
<feature type="transmembrane region" description="Helical" evidence="1">
    <location>
        <begin position="53"/>
        <end position="74"/>
    </location>
</feature>
<accession>A0A4Y6PUX6</accession>
<evidence type="ECO:0000313" key="2">
    <source>
        <dbReference type="EMBL" id="QDG51555.1"/>
    </source>
</evidence>